<organism evidence="1 2">
    <name type="scientific">Cnephaeus nilssonii</name>
    <name type="common">Northern bat</name>
    <name type="synonym">Eptesicus nilssonii</name>
    <dbReference type="NCBI Taxonomy" id="3371016"/>
    <lineage>
        <taxon>Eukaryota</taxon>
        <taxon>Metazoa</taxon>
        <taxon>Chordata</taxon>
        <taxon>Craniata</taxon>
        <taxon>Vertebrata</taxon>
        <taxon>Euteleostomi</taxon>
        <taxon>Mammalia</taxon>
        <taxon>Eutheria</taxon>
        <taxon>Laurasiatheria</taxon>
        <taxon>Chiroptera</taxon>
        <taxon>Yangochiroptera</taxon>
        <taxon>Vespertilionidae</taxon>
        <taxon>Cnephaeus</taxon>
    </lineage>
</organism>
<comment type="caution">
    <text evidence="1">The sequence shown here is derived from an EMBL/GenBank/DDBJ whole genome shotgun (WGS) entry which is preliminary data.</text>
</comment>
<proteinExistence type="predicted"/>
<dbReference type="AlphaFoldDB" id="A0AA40LRU2"/>
<reference evidence="1" key="1">
    <citation type="submission" date="2023-06" db="EMBL/GenBank/DDBJ databases">
        <title>Reference genome for the Northern bat (Eptesicus nilssonii), a most northern bat species.</title>
        <authorList>
            <person name="Laine V.N."/>
            <person name="Pulliainen A.T."/>
            <person name="Lilley T.M."/>
        </authorList>
    </citation>
    <scope>NUCLEOTIDE SEQUENCE</scope>
    <source>
        <strain evidence="1">BLF_Eptnil</strain>
        <tissue evidence="1">Kidney</tissue>
    </source>
</reference>
<dbReference type="Proteomes" id="UP001177744">
    <property type="component" value="Unassembled WGS sequence"/>
</dbReference>
<protein>
    <submittedName>
        <fullName evidence="1">Uncharacterized protein</fullName>
    </submittedName>
</protein>
<sequence>MASCVQEVTITVLHREATLQEHVETLSGMTSPSCLTTAAAKSPRRHLHSLKPRINYLDSMLCCVMQFYQKKLHKSSHDVILSKKMRNISGRINPYRNRNLVTDTDIKKYGTNKNAKKESLFGNKGSHVNILPKWKPEAISVASCSHISSH</sequence>
<dbReference type="EMBL" id="JAULJE010000004">
    <property type="protein sequence ID" value="KAK1343831.1"/>
    <property type="molecule type" value="Genomic_DNA"/>
</dbReference>
<accession>A0AA40LRU2</accession>
<keyword evidence="2" id="KW-1185">Reference proteome</keyword>
<gene>
    <name evidence="1" type="ORF">QTO34_014385</name>
</gene>
<evidence type="ECO:0000313" key="1">
    <source>
        <dbReference type="EMBL" id="KAK1343831.1"/>
    </source>
</evidence>
<name>A0AA40LRU2_CNENI</name>
<evidence type="ECO:0000313" key="2">
    <source>
        <dbReference type="Proteomes" id="UP001177744"/>
    </source>
</evidence>